<dbReference type="CDD" id="cd07503">
    <property type="entry name" value="HAD_HisB-N"/>
    <property type="match status" value="1"/>
</dbReference>
<keyword evidence="5 7" id="KW-0119">Carbohydrate metabolism</keyword>
<proteinExistence type="inferred from homology"/>
<comment type="caution">
    <text evidence="8">The sequence shown here is derived from an EMBL/GenBank/DDBJ whole genome shotgun (WGS) entry which is preliminary data.</text>
</comment>
<keyword evidence="3" id="KW-0479">Metal-binding</keyword>
<dbReference type="InterPro" id="IPR004446">
    <property type="entry name" value="Heptose_bisP_phosphatase"/>
</dbReference>
<dbReference type="InterPro" id="IPR023214">
    <property type="entry name" value="HAD_sf"/>
</dbReference>
<evidence type="ECO:0000256" key="4">
    <source>
        <dbReference type="ARBA" id="ARBA00022801"/>
    </source>
</evidence>
<reference evidence="8 9" key="1">
    <citation type="submission" date="2024-06" db="EMBL/GenBank/DDBJ databases">
        <authorList>
            <person name="Chen R.Y."/>
        </authorList>
    </citation>
    <scope>NUCLEOTIDE SEQUENCE [LARGE SCALE GENOMIC DNA]</scope>
    <source>
        <strain evidence="8 9">D2</strain>
    </source>
</reference>
<evidence type="ECO:0000256" key="3">
    <source>
        <dbReference type="ARBA" id="ARBA00022723"/>
    </source>
</evidence>
<dbReference type="EMBL" id="JBELOE010000152">
    <property type="protein sequence ID" value="MER2491883.1"/>
    <property type="molecule type" value="Genomic_DNA"/>
</dbReference>
<dbReference type="SUPFAM" id="SSF56784">
    <property type="entry name" value="HAD-like"/>
    <property type="match status" value="1"/>
</dbReference>
<gene>
    <name evidence="8" type="primary">gmhB</name>
    <name evidence="8" type="ORF">ABS311_08295</name>
</gene>
<evidence type="ECO:0000256" key="1">
    <source>
        <dbReference type="ARBA" id="ARBA00004496"/>
    </source>
</evidence>
<dbReference type="GO" id="GO:0034200">
    <property type="term" value="F:D-glycero-beta-D-manno-heptose 1,7-bisphosphate 7-phosphatase activity"/>
    <property type="evidence" value="ECO:0007669"/>
    <property type="project" value="UniProtKB-EC"/>
</dbReference>
<dbReference type="Gene3D" id="3.40.50.1000">
    <property type="entry name" value="HAD superfamily/HAD-like"/>
    <property type="match status" value="1"/>
</dbReference>
<dbReference type="NCBIfam" id="TIGR01549">
    <property type="entry name" value="HAD-SF-IA-v1"/>
    <property type="match status" value="1"/>
</dbReference>
<dbReference type="NCBIfam" id="TIGR01656">
    <property type="entry name" value="Histidinol-ppas"/>
    <property type="match status" value="1"/>
</dbReference>
<evidence type="ECO:0000313" key="8">
    <source>
        <dbReference type="EMBL" id="MER2491883.1"/>
    </source>
</evidence>
<dbReference type="InterPro" id="IPR006549">
    <property type="entry name" value="HAD-SF_hydro_IIIA"/>
</dbReference>
<dbReference type="Pfam" id="PF13242">
    <property type="entry name" value="Hydrolase_like"/>
    <property type="match status" value="1"/>
</dbReference>
<sequence>MSYKALFLDRDGVINVDRGYVHTISEFEFVPGIFDLCLKAQQQGYKIVVVTNQSGIARGFYTEDDVRRLHIWMSQRFAQHNVLVSAIYYCPHHPDHGGVQYQHNCLCRKPNPGMIKRAAREGDIDLANSIMVGDKISDMQAAQSAGITNRVLVSKTLAGDSTHHATRVVSLIEHIEL</sequence>
<organism evidence="8 9">
    <name type="scientific">Catenovulum sediminis</name>
    <dbReference type="NCBI Taxonomy" id="1740262"/>
    <lineage>
        <taxon>Bacteria</taxon>
        <taxon>Pseudomonadati</taxon>
        <taxon>Pseudomonadota</taxon>
        <taxon>Gammaproteobacteria</taxon>
        <taxon>Alteromonadales</taxon>
        <taxon>Alteromonadaceae</taxon>
        <taxon>Catenovulum</taxon>
    </lineage>
</organism>
<keyword evidence="2 7" id="KW-0963">Cytoplasm</keyword>
<keyword evidence="4 7" id="KW-0378">Hydrolase</keyword>
<dbReference type="Proteomes" id="UP001467690">
    <property type="component" value="Unassembled WGS sequence"/>
</dbReference>
<dbReference type="NCBIfam" id="TIGR00213">
    <property type="entry name" value="GmhB_yaeD"/>
    <property type="match status" value="1"/>
</dbReference>
<dbReference type="PANTHER" id="PTHR42891:SF1">
    <property type="entry name" value="D-GLYCERO-BETA-D-MANNO-HEPTOSE-1,7-BISPHOSPHATE 7-PHOSPHATASE"/>
    <property type="match status" value="1"/>
</dbReference>
<dbReference type="PANTHER" id="PTHR42891">
    <property type="entry name" value="D-GLYCERO-BETA-D-MANNO-HEPTOSE-1,7-BISPHOSPHATE 7-PHOSPHATASE"/>
    <property type="match status" value="1"/>
</dbReference>
<dbReference type="NCBIfam" id="NF006506">
    <property type="entry name" value="PRK08942.1"/>
    <property type="match status" value="1"/>
</dbReference>
<dbReference type="InterPro" id="IPR006439">
    <property type="entry name" value="HAD-SF_hydro_IA"/>
</dbReference>
<comment type="similarity">
    <text evidence="7">Belongs to the gmhB family.</text>
</comment>
<evidence type="ECO:0000256" key="5">
    <source>
        <dbReference type="ARBA" id="ARBA00023277"/>
    </source>
</evidence>
<dbReference type="NCBIfam" id="TIGR01662">
    <property type="entry name" value="HAD-SF-IIIA"/>
    <property type="match status" value="1"/>
</dbReference>
<dbReference type="InterPro" id="IPR006543">
    <property type="entry name" value="Histidinol-phos"/>
</dbReference>
<accession>A0ABV1RG18</accession>
<evidence type="ECO:0000256" key="2">
    <source>
        <dbReference type="ARBA" id="ARBA00022490"/>
    </source>
</evidence>
<dbReference type="InterPro" id="IPR036412">
    <property type="entry name" value="HAD-like_sf"/>
</dbReference>
<comment type="subcellular location">
    <subcellularLocation>
        <location evidence="1 7">Cytoplasm</location>
    </subcellularLocation>
</comment>
<keyword evidence="9" id="KW-1185">Reference proteome</keyword>
<dbReference type="RefSeq" id="WP_143871156.1">
    <property type="nucleotide sequence ID" value="NZ_CP041660.1"/>
</dbReference>
<protein>
    <recommendedName>
        <fullName evidence="6 7">D,D-heptose 1,7-bisphosphate phosphatase</fullName>
        <ecNumber evidence="7">3.1.3.-</ecNumber>
    </recommendedName>
</protein>
<dbReference type="PIRSF" id="PIRSF004682">
    <property type="entry name" value="GmhB"/>
    <property type="match status" value="1"/>
</dbReference>
<name>A0ABV1RG18_9ALTE</name>
<evidence type="ECO:0000256" key="6">
    <source>
        <dbReference type="ARBA" id="ARBA00031828"/>
    </source>
</evidence>
<evidence type="ECO:0000256" key="7">
    <source>
        <dbReference type="PIRNR" id="PIRNR004682"/>
    </source>
</evidence>
<evidence type="ECO:0000313" key="9">
    <source>
        <dbReference type="Proteomes" id="UP001467690"/>
    </source>
</evidence>
<dbReference type="EC" id="3.1.3.-" evidence="7"/>